<dbReference type="Gene3D" id="3.40.50.150">
    <property type="entry name" value="Vaccinia Virus protein VP39"/>
    <property type="match status" value="1"/>
</dbReference>
<keyword evidence="1 4" id="KW-0489">Methyltransferase</keyword>
<dbReference type="CDD" id="cd02440">
    <property type="entry name" value="AdoMet_MTases"/>
    <property type="match status" value="1"/>
</dbReference>
<dbReference type="InterPro" id="IPR029063">
    <property type="entry name" value="SAM-dependent_MTases_sf"/>
</dbReference>
<dbReference type="SUPFAM" id="SSF53335">
    <property type="entry name" value="S-adenosyl-L-methionine-dependent methyltransferases"/>
    <property type="match status" value="1"/>
</dbReference>
<name>A0A2W4YW24_9SPHN</name>
<reference evidence="4 5" key="1">
    <citation type="submission" date="2017-08" db="EMBL/GenBank/DDBJ databases">
        <title>Infants hospitalized years apart are colonized by the same room-sourced microbial strains.</title>
        <authorList>
            <person name="Brooks B."/>
            <person name="Olm M.R."/>
            <person name="Firek B.A."/>
            <person name="Baker R."/>
            <person name="Thomas B.C."/>
            <person name="Morowitz M.J."/>
            <person name="Banfield J.F."/>
        </authorList>
    </citation>
    <scope>NUCLEOTIDE SEQUENCE [LARGE SCALE GENOMIC DNA]</scope>
    <source>
        <strain evidence="4">S2_018_000_R3_119</strain>
    </source>
</reference>
<dbReference type="AlphaFoldDB" id="A0A2W4YW24"/>
<dbReference type="PANTHER" id="PTHR43861:SF1">
    <property type="entry name" value="TRANS-ACONITATE 2-METHYLTRANSFERASE"/>
    <property type="match status" value="1"/>
</dbReference>
<dbReference type="EMBL" id="QFMX01000006">
    <property type="protein sequence ID" value="PZO74280.1"/>
    <property type="molecule type" value="Genomic_DNA"/>
</dbReference>
<feature type="domain" description="Methyltransferase" evidence="3">
    <location>
        <begin position="48"/>
        <end position="134"/>
    </location>
</feature>
<dbReference type="Pfam" id="PF13649">
    <property type="entry name" value="Methyltransf_25"/>
    <property type="match status" value="1"/>
</dbReference>
<comment type="caution">
    <text evidence="4">The sequence shown here is derived from an EMBL/GenBank/DDBJ whole genome shotgun (WGS) entry which is preliminary data.</text>
</comment>
<sequence>MTTAYDWTGRIGDVWAEEWRRTDRSFINLTPHLNAAILAAAIPRTRKIIDIGCGAGATTLAIAQTLPNATVTGIDLSPTLIEIARHRAETQSNARFECADITVAAANHAPTDLYVSRHGVMFFANPVAAFATLAEAAASEASLVFSCFAERAANRWATETVAATGGDPNAPASTAPGPFAFADPAYVAGILATAGWNAGPPQRLDFAYRAGEGTDPVADAVDYFRYRAGEGTDPVADAVDYFRRIGPAASAIRDAAPEERERHIARLTDVCARHSDGDTVEFPAVAWIWTAHRSAI</sequence>
<evidence type="ECO:0000313" key="4">
    <source>
        <dbReference type="EMBL" id="PZO74280.1"/>
    </source>
</evidence>
<evidence type="ECO:0000313" key="5">
    <source>
        <dbReference type="Proteomes" id="UP000249555"/>
    </source>
</evidence>
<dbReference type="GO" id="GO:0032259">
    <property type="term" value="P:methylation"/>
    <property type="evidence" value="ECO:0007669"/>
    <property type="project" value="UniProtKB-KW"/>
</dbReference>
<dbReference type="InterPro" id="IPR041698">
    <property type="entry name" value="Methyltransf_25"/>
</dbReference>
<protein>
    <submittedName>
        <fullName evidence="4">Class I SAM-dependent methyltransferase</fullName>
    </submittedName>
</protein>
<dbReference type="Proteomes" id="UP000249555">
    <property type="component" value="Unassembled WGS sequence"/>
</dbReference>
<gene>
    <name evidence="4" type="ORF">DI640_07880</name>
</gene>
<evidence type="ECO:0000259" key="3">
    <source>
        <dbReference type="Pfam" id="PF13649"/>
    </source>
</evidence>
<evidence type="ECO:0000256" key="2">
    <source>
        <dbReference type="ARBA" id="ARBA00022679"/>
    </source>
</evidence>
<evidence type="ECO:0000256" key="1">
    <source>
        <dbReference type="ARBA" id="ARBA00022603"/>
    </source>
</evidence>
<proteinExistence type="predicted"/>
<accession>A0A2W4YW24</accession>
<dbReference type="PANTHER" id="PTHR43861">
    <property type="entry name" value="TRANS-ACONITATE 2-METHYLTRANSFERASE-RELATED"/>
    <property type="match status" value="1"/>
</dbReference>
<organism evidence="4 5">
    <name type="scientific">Sphingomonas taxi</name>
    <dbReference type="NCBI Taxonomy" id="1549858"/>
    <lineage>
        <taxon>Bacteria</taxon>
        <taxon>Pseudomonadati</taxon>
        <taxon>Pseudomonadota</taxon>
        <taxon>Alphaproteobacteria</taxon>
        <taxon>Sphingomonadales</taxon>
        <taxon>Sphingomonadaceae</taxon>
        <taxon>Sphingomonas</taxon>
    </lineage>
</organism>
<dbReference type="GO" id="GO:0008168">
    <property type="term" value="F:methyltransferase activity"/>
    <property type="evidence" value="ECO:0007669"/>
    <property type="project" value="UniProtKB-KW"/>
</dbReference>
<keyword evidence="2 4" id="KW-0808">Transferase</keyword>